<dbReference type="InterPro" id="IPR019775">
    <property type="entry name" value="WD40_repeat_CS"/>
</dbReference>
<keyword evidence="5" id="KW-1185">Reference proteome</keyword>
<dbReference type="InterPro" id="IPR036322">
    <property type="entry name" value="WD40_repeat_dom_sf"/>
</dbReference>
<dbReference type="PROSITE" id="PS00678">
    <property type="entry name" value="WD_REPEATS_1"/>
    <property type="match status" value="1"/>
</dbReference>
<dbReference type="PANTHER" id="PTHR19854:SF1">
    <property type="entry name" value="GUANINE NUCLEOTIDE-BINDING PROTEIN SUBUNIT BETA-LIKE PROTEIN 1"/>
    <property type="match status" value="1"/>
</dbReference>
<accession>A0A8W8I6J0</accession>
<evidence type="ECO:0000313" key="4">
    <source>
        <dbReference type="EnsemblMetazoa" id="G12829.1:cds"/>
    </source>
</evidence>
<dbReference type="EnsemblMetazoa" id="G12829.1">
    <property type="protein sequence ID" value="G12829.1:cds"/>
    <property type="gene ID" value="G12829"/>
</dbReference>
<dbReference type="Pfam" id="PF00400">
    <property type="entry name" value="WD40"/>
    <property type="match status" value="3"/>
</dbReference>
<sequence>MSVPGPPDPIFTLRGSGSPITYLKFSDPSTQQLFSGSEDGTIHIWDLKTHRSKGTLKTSSGQSVLWMEFISSDQLVTFGKDGVAHIYKAADGSWEHTGEIRTSAMGFCGGIILRQDNLLALPSNKTSAIDLYDLKSLQKVRSLFDSSSKLGMTMSIKSISDSSQFFVGYEDGSIGLWDSKHSEILDKTKFFEECVMCLDYSSGANLGVCGSPSNILSTWSRTENQIMKGSRLEIKNPGFNDIRIRGDHKIFATAGWDHTVRIFGVKKLRPLAVLTYHKESVQCLDFSQDNMLACGSKDQHISLWKIY</sequence>
<dbReference type="SUPFAM" id="SSF50978">
    <property type="entry name" value="WD40 repeat-like"/>
    <property type="match status" value="1"/>
</dbReference>
<dbReference type="OMA" id="YQRQSMQ"/>
<evidence type="ECO:0000256" key="1">
    <source>
        <dbReference type="ARBA" id="ARBA00022574"/>
    </source>
</evidence>
<organism evidence="4 5">
    <name type="scientific">Magallana gigas</name>
    <name type="common">Pacific oyster</name>
    <name type="synonym">Crassostrea gigas</name>
    <dbReference type="NCBI Taxonomy" id="29159"/>
    <lineage>
        <taxon>Eukaryota</taxon>
        <taxon>Metazoa</taxon>
        <taxon>Spiralia</taxon>
        <taxon>Lophotrochozoa</taxon>
        <taxon>Mollusca</taxon>
        <taxon>Bivalvia</taxon>
        <taxon>Autobranchia</taxon>
        <taxon>Pteriomorphia</taxon>
        <taxon>Ostreida</taxon>
        <taxon>Ostreoidea</taxon>
        <taxon>Ostreidae</taxon>
        <taxon>Magallana</taxon>
    </lineage>
</organism>
<evidence type="ECO:0000256" key="2">
    <source>
        <dbReference type="ARBA" id="ARBA00022737"/>
    </source>
</evidence>
<feature type="repeat" description="WD" evidence="3">
    <location>
        <begin position="13"/>
        <end position="55"/>
    </location>
</feature>
<dbReference type="PROSITE" id="PS50082">
    <property type="entry name" value="WD_REPEATS_2"/>
    <property type="match status" value="2"/>
</dbReference>
<dbReference type="PANTHER" id="PTHR19854">
    <property type="entry name" value="TRANSDUCIN BETA-LIKE 3"/>
    <property type="match status" value="1"/>
</dbReference>
<proteinExistence type="predicted"/>
<dbReference type="Gene3D" id="2.130.10.10">
    <property type="entry name" value="YVTN repeat-like/Quinoprotein amine dehydrogenase"/>
    <property type="match status" value="2"/>
</dbReference>
<name>A0A8W8I6J0_MAGGI</name>
<dbReference type="InterPro" id="IPR015943">
    <property type="entry name" value="WD40/YVTN_repeat-like_dom_sf"/>
</dbReference>
<feature type="repeat" description="WD" evidence="3">
    <location>
        <begin position="274"/>
        <end position="307"/>
    </location>
</feature>
<evidence type="ECO:0000256" key="3">
    <source>
        <dbReference type="PROSITE-ProRule" id="PRU00221"/>
    </source>
</evidence>
<dbReference type="SMART" id="SM00320">
    <property type="entry name" value="WD40"/>
    <property type="match status" value="6"/>
</dbReference>
<protein>
    <recommendedName>
        <fullName evidence="6">Guanine nucleotide-binding protein subunit beta-like protein 1</fullName>
    </recommendedName>
</protein>
<evidence type="ECO:0000313" key="5">
    <source>
        <dbReference type="Proteomes" id="UP000005408"/>
    </source>
</evidence>
<dbReference type="PRINTS" id="PR00320">
    <property type="entry name" value="GPROTEINBRPT"/>
</dbReference>
<reference evidence="4" key="1">
    <citation type="submission" date="2022-08" db="UniProtKB">
        <authorList>
            <consortium name="EnsemblMetazoa"/>
        </authorList>
    </citation>
    <scope>IDENTIFICATION</scope>
    <source>
        <strain evidence="4">05x7-T-G4-1.051#20</strain>
    </source>
</reference>
<dbReference type="InterPro" id="IPR001680">
    <property type="entry name" value="WD40_rpt"/>
</dbReference>
<evidence type="ECO:0008006" key="6">
    <source>
        <dbReference type="Google" id="ProtNLM"/>
    </source>
</evidence>
<keyword evidence="1 3" id="KW-0853">WD repeat</keyword>
<dbReference type="AlphaFoldDB" id="A0A8W8I6J0"/>
<dbReference type="OrthoDB" id="7668193at2759"/>
<keyword evidence="2" id="KW-0677">Repeat</keyword>
<dbReference type="InterPro" id="IPR020472">
    <property type="entry name" value="WD40_PAC1"/>
</dbReference>
<dbReference type="Proteomes" id="UP000005408">
    <property type="component" value="Unassembled WGS sequence"/>
</dbReference>
<dbReference type="PROSITE" id="PS50294">
    <property type="entry name" value="WD_REPEATS_REGION"/>
    <property type="match status" value="2"/>
</dbReference>